<dbReference type="Pfam" id="PF14490">
    <property type="entry name" value="HHH_RecD2"/>
    <property type="match status" value="1"/>
</dbReference>
<dbReference type="PANTHER" id="PTHR43788">
    <property type="entry name" value="DNA2/NAM7 HELICASE FAMILY MEMBER"/>
    <property type="match status" value="1"/>
</dbReference>
<dbReference type="InterPro" id="IPR029493">
    <property type="entry name" value="RecD2-like_HHH"/>
</dbReference>
<dbReference type="GO" id="GO:0005524">
    <property type="term" value="F:ATP binding"/>
    <property type="evidence" value="ECO:0007669"/>
    <property type="project" value="UniProtKB-KW"/>
</dbReference>
<dbReference type="EMBL" id="SRSC01000007">
    <property type="protein sequence ID" value="TGU69921.1"/>
    <property type="molecule type" value="Genomic_DNA"/>
</dbReference>
<dbReference type="SUPFAM" id="SSF52540">
    <property type="entry name" value="P-loop containing nucleoside triphosphate hydrolases"/>
    <property type="match status" value="2"/>
</dbReference>
<organism evidence="5 6">
    <name type="scientific">Geomonas terrae</name>
    <dbReference type="NCBI Taxonomy" id="2562681"/>
    <lineage>
        <taxon>Bacteria</taxon>
        <taxon>Pseudomonadati</taxon>
        <taxon>Thermodesulfobacteriota</taxon>
        <taxon>Desulfuromonadia</taxon>
        <taxon>Geobacterales</taxon>
        <taxon>Geobacteraceae</taxon>
        <taxon>Geomonas</taxon>
    </lineage>
</organism>
<feature type="domain" description="ATP-dependent RecD2 DNA helicase-like helix-hairpin-helix" evidence="4">
    <location>
        <begin position="153"/>
        <end position="241"/>
    </location>
</feature>
<evidence type="ECO:0000256" key="2">
    <source>
        <dbReference type="ARBA" id="ARBA00022840"/>
    </source>
</evidence>
<protein>
    <recommendedName>
        <fullName evidence="7">AAA family ATPase</fullName>
    </recommendedName>
</protein>
<dbReference type="Gene3D" id="2.30.30.940">
    <property type="match status" value="1"/>
</dbReference>
<dbReference type="CDD" id="cd18809">
    <property type="entry name" value="SF1_C_RecD"/>
    <property type="match status" value="1"/>
</dbReference>
<name>A0A4S1C9G8_9BACT</name>
<keyword evidence="2" id="KW-0067">ATP-binding</keyword>
<sequence>MINQNETAVFFVKGVFPGSRGGAIFYGENDAGHEISAAIDYKWKGRLPVKGEVWRVEGVKKPFSRNPKTIHVKNAISVAPPLGKLTKQFLCEGEQFRGFGFGASKLDRLEAGLATEGISVRDALNEGQVELMSKYLPVGMVEKLVEAWLQSSESANIYEFLDNYGFDRSLAVVVRRVFKENVVSRLNDNVYRLIAFGTPTQSMWKKAEAAAALLGIGSQDHRRIAASVAQALYDRLADGHTATTLDELKPLVKMLLRTKSDALFEKAIRAATNEKLLVRCGDGLQPIGPASMEARVESRLVTLARLDHSSSYENLFSLDADHLEVLLAQVDEKFTERNGSGLNSEQLRAVRMICSSHLCVVSGGAGTGKTTILRAVHDMVDRTSGTVFQMALAGRAKERLEEATGRKAYTLHAFIEHLKKGKEMPGSKDAVVVEEGAHIIIDEASMVDLTLIHKLLGLLPDKVKICFIGDPGQLPPIGFGVVFHLLVGVEGIRTVELKKIIRQKDTTGIPGISRSVRVGCVPGLQMITSVEAFEGHAEGVFFVSADDNSDIAAVLYVISEKLSFDCQVLCVRRRFGDDSSSKVNRYFQYRLSDAQTCVHLARWGFFVGDPVIVTRNCYELGLFNGTLGQLVRLEGYNPVFLFGDREITLDDEQMVEVGIELAYGITVHKAQGSEFNRVVVPVTESKGLDRSLLYTALTRARLQVVFVGNWQAFARAIEAEPNVSSVSVGFDLRAAMAAKEI</sequence>
<dbReference type="CDD" id="cd17933">
    <property type="entry name" value="DEXSc_RecD-like"/>
    <property type="match status" value="1"/>
</dbReference>
<feature type="domain" description="UvrD-like helicase C-terminal" evidence="3">
    <location>
        <begin position="662"/>
        <end position="707"/>
    </location>
</feature>
<dbReference type="Gene3D" id="1.10.10.2220">
    <property type="match status" value="1"/>
</dbReference>
<dbReference type="InterPro" id="IPR027417">
    <property type="entry name" value="P-loop_NTPase"/>
</dbReference>
<dbReference type="Pfam" id="PF13538">
    <property type="entry name" value="UvrD_C_2"/>
    <property type="match status" value="1"/>
</dbReference>
<evidence type="ECO:0000313" key="5">
    <source>
        <dbReference type="EMBL" id="TGU69921.1"/>
    </source>
</evidence>
<dbReference type="AlphaFoldDB" id="A0A4S1C9G8"/>
<gene>
    <name evidence="5" type="ORF">E4633_20225</name>
</gene>
<reference evidence="5 6" key="1">
    <citation type="submission" date="2019-04" db="EMBL/GenBank/DDBJ databases">
        <title>Geobacter oryzae sp. nov., ferric-reducing bacteria isolated from paddy soil.</title>
        <authorList>
            <person name="Xu Z."/>
            <person name="Masuda Y."/>
            <person name="Itoh H."/>
            <person name="Senoo K."/>
        </authorList>
    </citation>
    <scope>NUCLEOTIDE SEQUENCE [LARGE SCALE GENOMIC DNA]</scope>
    <source>
        <strain evidence="5 6">Red111</strain>
    </source>
</reference>
<keyword evidence="6" id="KW-1185">Reference proteome</keyword>
<dbReference type="InterPro" id="IPR027785">
    <property type="entry name" value="UvrD-like_helicase_C"/>
</dbReference>
<evidence type="ECO:0000259" key="4">
    <source>
        <dbReference type="Pfam" id="PF14490"/>
    </source>
</evidence>
<evidence type="ECO:0000313" key="6">
    <source>
        <dbReference type="Proteomes" id="UP000306416"/>
    </source>
</evidence>
<dbReference type="PANTHER" id="PTHR43788:SF6">
    <property type="entry name" value="DNA HELICASE B"/>
    <property type="match status" value="1"/>
</dbReference>
<accession>A0A4S1C9G8</accession>
<evidence type="ECO:0000259" key="3">
    <source>
        <dbReference type="Pfam" id="PF13538"/>
    </source>
</evidence>
<dbReference type="InterPro" id="IPR050534">
    <property type="entry name" value="Coronavir_polyprotein_1ab"/>
</dbReference>
<dbReference type="RefSeq" id="WP_135873142.1">
    <property type="nucleotide sequence ID" value="NZ_SRSC01000007.1"/>
</dbReference>
<dbReference type="Gene3D" id="3.40.50.300">
    <property type="entry name" value="P-loop containing nucleotide triphosphate hydrolases"/>
    <property type="match status" value="2"/>
</dbReference>
<keyword evidence="1" id="KW-0547">Nucleotide-binding</keyword>
<comment type="caution">
    <text evidence="5">The sequence shown here is derived from an EMBL/GenBank/DDBJ whole genome shotgun (WGS) entry which is preliminary data.</text>
</comment>
<dbReference type="Pfam" id="PF13604">
    <property type="entry name" value="AAA_30"/>
    <property type="match status" value="1"/>
</dbReference>
<dbReference type="Proteomes" id="UP000306416">
    <property type="component" value="Unassembled WGS sequence"/>
</dbReference>
<evidence type="ECO:0008006" key="7">
    <source>
        <dbReference type="Google" id="ProtNLM"/>
    </source>
</evidence>
<evidence type="ECO:0000256" key="1">
    <source>
        <dbReference type="ARBA" id="ARBA00022741"/>
    </source>
</evidence>
<dbReference type="GO" id="GO:0003678">
    <property type="term" value="F:DNA helicase activity"/>
    <property type="evidence" value="ECO:0007669"/>
    <property type="project" value="UniProtKB-ARBA"/>
</dbReference>
<proteinExistence type="predicted"/>